<dbReference type="SUPFAM" id="SSF57667">
    <property type="entry name" value="beta-beta-alpha zinc fingers"/>
    <property type="match status" value="1"/>
</dbReference>
<dbReference type="Proteomes" id="UP001314170">
    <property type="component" value="Unassembled WGS sequence"/>
</dbReference>
<dbReference type="GO" id="GO:0005634">
    <property type="term" value="C:nucleus"/>
    <property type="evidence" value="ECO:0007669"/>
    <property type="project" value="UniProtKB-SubCell"/>
</dbReference>
<dbReference type="GO" id="GO:0009788">
    <property type="term" value="P:negative regulation of abscisic acid-activated signaling pathway"/>
    <property type="evidence" value="ECO:0007669"/>
    <property type="project" value="InterPro"/>
</dbReference>
<comment type="subcellular location">
    <subcellularLocation>
        <location evidence="1">Nucleus</location>
    </subcellularLocation>
</comment>
<evidence type="ECO:0000256" key="2">
    <source>
        <dbReference type="ARBA" id="ARBA00022723"/>
    </source>
</evidence>
<keyword evidence="3 6" id="KW-0863">Zinc-finger</keyword>
<dbReference type="InterPro" id="IPR013087">
    <property type="entry name" value="Znf_C2H2_type"/>
</dbReference>
<sequence>MADPSIYNFLNHQQQQFPSPSSKPTKKSSTNLPHSSSSRHFPCPYCPRRFYTSQALGGHQNAHKRERAALRRNNNILNTTISTDPSLPIPSSCVNHNGHPAAASPPEVLVLNQYHQYQAPDHPMMSSNHHFLGPSSTAGVYVSVPQYSGLYGGSAAPTSLDHDIGSDYDLSAITDPNDNPNDPANRCSEKRVSAVAISNDGLYVCFADKFGVIWVVDICMDLMETKLWSIRRRSQCLRIIAASLLAWWAVHVLGLSSSSVLGSRFYNRSEVSCSTVTDLCTIPGGNVVAVAIQRQVSKQCQLLITTWFHYNSLARVRILSGFQKTVPGTTKHELTVLDDNEVPAAEKQLEKLQGSVTTEEEVFLAAAEAVKTSTCNLLIKKRYTTEKREFRKRVIFPPENESLVAREFESAEKYANVQIPKFLLLAGLDSARYLSVL</sequence>
<gene>
    <name evidence="9" type="ORF">DCAF_LOCUS19236</name>
</gene>
<dbReference type="Gene3D" id="3.30.160.60">
    <property type="entry name" value="Classic Zinc Finger"/>
    <property type="match status" value="1"/>
</dbReference>
<feature type="region of interest" description="Disordered" evidence="7">
    <location>
        <begin position="1"/>
        <end position="39"/>
    </location>
</feature>
<organism evidence="9 10">
    <name type="scientific">Dovyalis caffra</name>
    <dbReference type="NCBI Taxonomy" id="77055"/>
    <lineage>
        <taxon>Eukaryota</taxon>
        <taxon>Viridiplantae</taxon>
        <taxon>Streptophyta</taxon>
        <taxon>Embryophyta</taxon>
        <taxon>Tracheophyta</taxon>
        <taxon>Spermatophyta</taxon>
        <taxon>Magnoliopsida</taxon>
        <taxon>eudicotyledons</taxon>
        <taxon>Gunneridae</taxon>
        <taxon>Pentapetalae</taxon>
        <taxon>rosids</taxon>
        <taxon>fabids</taxon>
        <taxon>Malpighiales</taxon>
        <taxon>Salicaceae</taxon>
        <taxon>Flacourtieae</taxon>
        <taxon>Dovyalis</taxon>
    </lineage>
</organism>
<dbReference type="GO" id="GO:0008270">
    <property type="term" value="F:zinc ion binding"/>
    <property type="evidence" value="ECO:0007669"/>
    <property type="project" value="UniProtKB-KW"/>
</dbReference>
<evidence type="ECO:0000256" key="4">
    <source>
        <dbReference type="ARBA" id="ARBA00022833"/>
    </source>
</evidence>
<dbReference type="PROSITE" id="PS00028">
    <property type="entry name" value="ZINC_FINGER_C2H2_1"/>
    <property type="match status" value="1"/>
</dbReference>
<reference evidence="9 10" key="1">
    <citation type="submission" date="2024-01" db="EMBL/GenBank/DDBJ databases">
        <authorList>
            <person name="Waweru B."/>
        </authorList>
    </citation>
    <scope>NUCLEOTIDE SEQUENCE [LARGE SCALE GENOMIC DNA]</scope>
</reference>
<protein>
    <recommendedName>
        <fullName evidence="8">C2H2-type domain-containing protein</fullName>
    </recommendedName>
</protein>
<name>A0AAV1S527_9ROSI</name>
<evidence type="ECO:0000256" key="6">
    <source>
        <dbReference type="PROSITE-ProRule" id="PRU00042"/>
    </source>
</evidence>
<dbReference type="PANTHER" id="PTHR47287:SF15">
    <property type="entry name" value="ZINC FINGER PROTEIN 3-LIKE"/>
    <property type="match status" value="1"/>
</dbReference>
<feature type="compositionally biased region" description="Low complexity" evidence="7">
    <location>
        <begin position="18"/>
        <end position="30"/>
    </location>
</feature>
<keyword evidence="5" id="KW-0539">Nucleus</keyword>
<evidence type="ECO:0000256" key="1">
    <source>
        <dbReference type="ARBA" id="ARBA00004123"/>
    </source>
</evidence>
<accession>A0AAV1S527</accession>
<proteinExistence type="predicted"/>
<dbReference type="InterPro" id="IPR036236">
    <property type="entry name" value="Znf_C2H2_sf"/>
</dbReference>
<dbReference type="InterPro" id="IPR044246">
    <property type="entry name" value="ZFP3-like"/>
</dbReference>
<feature type="compositionally biased region" description="Polar residues" evidence="7">
    <location>
        <begin position="8"/>
        <end position="17"/>
    </location>
</feature>
<comment type="caution">
    <text evidence="9">The sequence shown here is derived from an EMBL/GenBank/DDBJ whole genome shotgun (WGS) entry which is preliminary data.</text>
</comment>
<evidence type="ECO:0000256" key="5">
    <source>
        <dbReference type="ARBA" id="ARBA00023242"/>
    </source>
</evidence>
<keyword evidence="10" id="KW-1185">Reference proteome</keyword>
<evidence type="ECO:0000256" key="7">
    <source>
        <dbReference type="SAM" id="MobiDB-lite"/>
    </source>
</evidence>
<dbReference type="PANTHER" id="PTHR47287">
    <property type="entry name" value="C2H2 AND C2HC ZINC FINGERS SUPERFAMILY PROTEIN"/>
    <property type="match status" value="1"/>
</dbReference>
<dbReference type="AlphaFoldDB" id="A0AAV1S527"/>
<keyword evidence="2" id="KW-0479">Metal-binding</keyword>
<evidence type="ECO:0000259" key="8">
    <source>
        <dbReference type="PROSITE" id="PS50157"/>
    </source>
</evidence>
<dbReference type="EMBL" id="CAWUPB010001173">
    <property type="protein sequence ID" value="CAK7346559.1"/>
    <property type="molecule type" value="Genomic_DNA"/>
</dbReference>
<feature type="domain" description="C2H2-type" evidence="8">
    <location>
        <begin position="41"/>
        <end position="68"/>
    </location>
</feature>
<evidence type="ECO:0000313" key="10">
    <source>
        <dbReference type="Proteomes" id="UP001314170"/>
    </source>
</evidence>
<evidence type="ECO:0000313" key="9">
    <source>
        <dbReference type="EMBL" id="CAK7346559.1"/>
    </source>
</evidence>
<dbReference type="PROSITE" id="PS50157">
    <property type="entry name" value="ZINC_FINGER_C2H2_2"/>
    <property type="match status" value="1"/>
</dbReference>
<evidence type="ECO:0000256" key="3">
    <source>
        <dbReference type="ARBA" id="ARBA00022771"/>
    </source>
</evidence>
<keyword evidence="4" id="KW-0862">Zinc</keyword>